<dbReference type="OrthoDB" id="9778908at2"/>
<feature type="transmembrane region" description="Helical" evidence="9">
    <location>
        <begin position="39"/>
        <end position="57"/>
    </location>
</feature>
<keyword evidence="11" id="KW-1185">Reference proteome</keyword>
<dbReference type="PANTHER" id="PTHR11795:SF445">
    <property type="entry name" value="AMINO ACID ABC TRANSPORTER PERMEASE PROTEIN"/>
    <property type="match status" value="1"/>
</dbReference>
<comment type="caution">
    <text evidence="10">The sequence shown here is derived from an EMBL/GenBank/DDBJ whole genome shotgun (WGS) entry which is preliminary data.</text>
</comment>
<feature type="transmembrane region" description="Helical" evidence="9">
    <location>
        <begin position="190"/>
        <end position="213"/>
    </location>
</feature>
<evidence type="ECO:0000256" key="5">
    <source>
        <dbReference type="ARBA" id="ARBA00022970"/>
    </source>
</evidence>
<feature type="transmembrane region" description="Helical" evidence="9">
    <location>
        <begin position="142"/>
        <end position="161"/>
    </location>
</feature>
<evidence type="ECO:0000313" key="11">
    <source>
        <dbReference type="Proteomes" id="UP000031971"/>
    </source>
</evidence>
<dbReference type="STRING" id="272627.CCC_01977"/>
<dbReference type="EMBL" id="JXSL01000027">
    <property type="protein sequence ID" value="KIL98527.1"/>
    <property type="molecule type" value="Genomic_DNA"/>
</dbReference>
<keyword evidence="2" id="KW-0813">Transport</keyword>
<dbReference type="PANTHER" id="PTHR11795">
    <property type="entry name" value="BRANCHED-CHAIN AMINO ACID TRANSPORT SYSTEM PERMEASE PROTEIN LIVH"/>
    <property type="match status" value="1"/>
</dbReference>
<comment type="subcellular location">
    <subcellularLocation>
        <location evidence="1">Cell membrane</location>
        <topology evidence="1">Multi-pass membrane protein</topology>
    </subcellularLocation>
</comment>
<gene>
    <name evidence="10" type="ORF">CCC_01977</name>
</gene>
<evidence type="ECO:0000256" key="7">
    <source>
        <dbReference type="ARBA" id="ARBA00023136"/>
    </source>
</evidence>
<keyword evidence="3" id="KW-1003">Cell membrane</keyword>
<protein>
    <submittedName>
        <fullName evidence="10">Nucleoside ABC transporter permease protein 2</fullName>
    </submittedName>
</protein>
<dbReference type="CDD" id="cd06582">
    <property type="entry name" value="TM_PBP1_LivH_like"/>
    <property type="match status" value="1"/>
</dbReference>
<sequence length="289" mass="30406">MDATFFMNVISAGLLTGLVYGLMALGLSVIFGVMRVVNFAHGDMMVVAMYAAFLLYTKMGIEPVPALPLVAGLLFVVGYLLQRFLINHFLGVTEHIQFLLLLSVAMIITNIVLMVFGPDARNIQLDASFESYSLGPLVLDKVRVTAAFTAGGVAALLWAFFKYTTTGTAIRACADNPVGARVVGLNVEKLYAITFGIGTACVGAAGCLLLLLVDVHPHLSSDYTLLGFIIVILGGLGSLGGALLGGILVGLSEALSGVLIAPSLKSMFSFGLLILVLLLRPQGILGKKP</sequence>
<evidence type="ECO:0000256" key="2">
    <source>
        <dbReference type="ARBA" id="ARBA00022448"/>
    </source>
</evidence>
<dbReference type="GO" id="GO:0005886">
    <property type="term" value="C:plasma membrane"/>
    <property type="evidence" value="ECO:0007669"/>
    <property type="project" value="UniProtKB-SubCell"/>
</dbReference>
<feature type="transmembrane region" description="Helical" evidence="9">
    <location>
        <begin position="225"/>
        <end position="248"/>
    </location>
</feature>
<reference evidence="10 11" key="1">
    <citation type="submission" date="2015-01" db="EMBL/GenBank/DDBJ databases">
        <title>Genome Sequence of Magnetospirillum magnetotacticum Strain MS-1.</title>
        <authorList>
            <person name="Marinov G.K."/>
            <person name="Smalley M.D."/>
            <person name="DeSalvo G."/>
        </authorList>
    </citation>
    <scope>NUCLEOTIDE SEQUENCE [LARGE SCALE GENOMIC DNA]</scope>
    <source>
        <strain evidence="10 11">MS-1</strain>
    </source>
</reference>
<dbReference type="InterPro" id="IPR001851">
    <property type="entry name" value="ABC_transp_permease"/>
</dbReference>
<dbReference type="RefSeq" id="WP_009867620.1">
    <property type="nucleotide sequence ID" value="NZ_JXSL01000027.1"/>
</dbReference>
<keyword evidence="4 9" id="KW-0812">Transmembrane</keyword>
<evidence type="ECO:0000256" key="1">
    <source>
        <dbReference type="ARBA" id="ARBA00004651"/>
    </source>
</evidence>
<evidence type="ECO:0000256" key="8">
    <source>
        <dbReference type="ARBA" id="ARBA00037998"/>
    </source>
</evidence>
<keyword evidence="6 9" id="KW-1133">Transmembrane helix</keyword>
<organism evidence="10 11">
    <name type="scientific">Paramagnetospirillum magnetotacticum MS-1</name>
    <dbReference type="NCBI Taxonomy" id="272627"/>
    <lineage>
        <taxon>Bacteria</taxon>
        <taxon>Pseudomonadati</taxon>
        <taxon>Pseudomonadota</taxon>
        <taxon>Alphaproteobacteria</taxon>
        <taxon>Rhodospirillales</taxon>
        <taxon>Magnetospirillaceae</taxon>
        <taxon>Paramagnetospirillum</taxon>
    </lineage>
</organism>
<feature type="transmembrane region" description="Helical" evidence="9">
    <location>
        <begin position="96"/>
        <end position="116"/>
    </location>
</feature>
<dbReference type="Proteomes" id="UP000031971">
    <property type="component" value="Unassembled WGS sequence"/>
</dbReference>
<dbReference type="AlphaFoldDB" id="A0A0C2UAL6"/>
<evidence type="ECO:0000256" key="3">
    <source>
        <dbReference type="ARBA" id="ARBA00022475"/>
    </source>
</evidence>
<accession>A0A0C2UAL6</accession>
<dbReference type="GO" id="GO:0006865">
    <property type="term" value="P:amino acid transport"/>
    <property type="evidence" value="ECO:0007669"/>
    <property type="project" value="UniProtKB-KW"/>
</dbReference>
<evidence type="ECO:0000256" key="9">
    <source>
        <dbReference type="SAM" id="Phobius"/>
    </source>
</evidence>
<evidence type="ECO:0000256" key="6">
    <source>
        <dbReference type="ARBA" id="ARBA00022989"/>
    </source>
</evidence>
<feature type="transmembrane region" description="Helical" evidence="9">
    <location>
        <begin position="69"/>
        <end position="90"/>
    </location>
</feature>
<evidence type="ECO:0000313" key="10">
    <source>
        <dbReference type="EMBL" id="KIL98527.1"/>
    </source>
</evidence>
<feature type="transmembrane region" description="Helical" evidence="9">
    <location>
        <begin position="254"/>
        <end position="279"/>
    </location>
</feature>
<name>A0A0C2UAL6_PARME</name>
<proteinExistence type="inferred from homology"/>
<keyword evidence="5" id="KW-0029">Amino-acid transport</keyword>
<evidence type="ECO:0000256" key="4">
    <source>
        <dbReference type="ARBA" id="ARBA00022692"/>
    </source>
</evidence>
<dbReference type="InterPro" id="IPR052157">
    <property type="entry name" value="BCAA_transport_permease"/>
</dbReference>
<keyword evidence="7 9" id="KW-0472">Membrane</keyword>
<feature type="transmembrane region" description="Helical" evidence="9">
    <location>
        <begin position="12"/>
        <end position="33"/>
    </location>
</feature>
<comment type="similarity">
    <text evidence="8">Belongs to the binding-protein-dependent transport system permease family. LivHM subfamily.</text>
</comment>
<dbReference type="GO" id="GO:0022857">
    <property type="term" value="F:transmembrane transporter activity"/>
    <property type="evidence" value="ECO:0007669"/>
    <property type="project" value="InterPro"/>
</dbReference>
<dbReference type="Pfam" id="PF02653">
    <property type="entry name" value="BPD_transp_2"/>
    <property type="match status" value="1"/>
</dbReference>